<accession>A0A6B2FU57</accession>
<dbReference type="SUPFAM" id="SSF100950">
    <property type="entry name" value="NagB/RpiA/CoA transferase-like"/>
    <property type="match status" value="1"/>
</dbReference>
<dbReference type="InterPro" id="IPR037171">
    <property type="entry name" value="NagB/RpiA_transferase-like"/>
</dbReference>
<dbReference type="SMART" id="SM01134">
    <property type="entry name" value="DeoRC"/>
    <property type="match status" value="1"/>
</dbReference>
<proteinExistence type="predicted"/>
<dbReference type="InterPro" id="IPR050313">
    <property type="entry name" value="Carb_Metab_HTH_regulators"/>
</dbReference>
<dbReference type="PANTHER" id="PTHR30363">
    <property type="entry name" value="HTH-TYPE TRANSCRIPTIONAL REGULATOR SRLR-RELATED"/>
    <property type="match status" value="1"/>
</dbReference>
<name>A0A6B2FU57_9LACO</name>
<dbReference type="SMART" id="SM00420">
    <property type="entry name" value="HTH_DEOR"/>
    <property type="match status" value="1"/>
</dbReference>
<keyword evidence="2" id="KW-0678">Repressor</keyword>
<dbReference type="InterPro" id="IPR018356">
    <property type="entry name" value="Tscrpt_reg_HTH_DeoR_CS"/>
</dbReference>
<comment type="caution">
    <text evidence="8">The sequence shown here is derived from an EMBL/GenBank/DDBJ whole genome shotgun (WGS) entry which is preliminary data.</text>
</comment>
<organism evidence="8">
    <name type="scientific">Lactobacillus paragasseri</name>
    <dbReference type="NCBI Taxonomy" id="2107999"/>
    <lineage>
        <taxon>Bacteria</taxon>
        <taxon>Bacillati</taxon>
        <taxon>Bacillota</taxon>
        <taxon>Bacilli</taxon>
        <taxon>Lactobacillales</taxon>
        <taxon>Lactobacillaceae</taxon>
        <taxon>Lactobacillus</taxon>
    </lineage>
</organism>
<dbReference type="PROSITE" id="PS51000">
    <property type="entry name" value="HTH_DEOR_2"/>
    <property type="match status" value="1"/>
</dbReference>
<dbReference type="Pfam" id="PF08220">
    <property type="entry name" value="HTH_DeoR"/>
    <property type="match status" value="1"/>
</dbReference>
<dbReference type="Pfam" id="PF00455">
    <property type="entry name" value="DeoRC"/>
    <property type="match status" value="1"/>
</dbReference>
<dbReference type="InterPro" id="IPR036388">
    <property type="entry name" value="WH-like_DNA-bd_sf"/>
</dbReference>
<keyword evidence="4" id="KW-0238">DNA-binding</keyword>
<dbReference type="GO" id="GO:0003677">
    <property type="term" value="F:DNA binding"/>
    <property type="evidence" value="ECO:0007669"/>
    <property type="project" value="UniProtKB-KW"/>
</dbReference>
<dbReference type="GO" id="GO:0003700">
    <property type="term" value="F:DNA-binding transcription factor activity"/>
    <property type="evidence" value="ECO:0007669"/>
    <property type="project" value="InterPro"/>
</dbReference>
<keyword evidence="5" id="KW-0804">Transcription</keyword>
<evidence type="ECO:0000256" key="1">
    <source>
        <dbReference type="ARBA" id="ARBA00021390"/>
    </source>
</evidence>
<dbReference type="PRINTS" id="PR00037">
    <property type="entry name" value="HTHLACR"/>
</dbReference>
<dbReference type="AlphaFoldDB" id="A0A6B2FU57"/>
<dbReference type="PANTHER" id="PTHR30363:SF4">
    <property type="entry name" value="GLYCEROL-3-PHOSPHATE REGULON REPRESSOR"/>
    <property type="match status" value="1"/>
</dbReference>
<evidence type="ECO:0000256" key="4">
    <source>
        <dbReference type="ARBA" id="ARBA00023125"/>
    </source>
</evidence>
<dbReference type="Gene3D" id="1.10.10.10">
    <property type="entry name" value="Winged helix-like DNA-binding domain superfamily/Winged helix DNA-binding domain"/>
    <property type="match status" value="1"/>
</dbReference>
<sequence>MLKRERLRNILEIVTDRRFVTVDELAKALQVSDMTIRRDLNELNTTGKVMRIHGGAQVISQQDSVEKNYMQKREINISEKKAAAEVASKIVQDGETIYVGPGTTLEFMVAKLNQRKLRIVTNSLPVFEAAKKNTNNYELILIGGAYRRVSGAFIGALANNQLRGISFDRGFVGVNGIKDTSMMTANLEEGQTQGLGLNRSRKKYVVADYHKINRNDFYEFYHLYDVDGLITSPGLDPDIVKHYSQITTLYQGSE</sequence>
<keyword evidence="3" id="KW-0805">Transcription regulation</keyword>
<dbReference type="Gene3D" id="3.40.50.1360">
    <property type="match status" value="1"/>
</dbReference>
<reference evidence="8" key="1">
    <citation type="submission" date="2020-01" db="EMBL/GenBank/DDBJ databases">
        <title>Vaginal microbiome of pregnant Indian women: Insights into the genome of dominants Lactobacillus species.</title>
        <authorList>
            <person name="Das B."/>
            <person name="Mehta O."/>
            <person name="Ghosh T.S."/>
            <person name="Kothidar A."/>
            <person name="Gowtham M.R."/>
            <person name="Mitra R."/>
            <person name="Kshetrapal P."/>
            <person name="Wadhwa N."/>
            <person name="Thiruvengadam R."/>
            <person name="Nair G.B."/>
            <person name="Bhatnagar S."/>
            <person name="Das B."/>
        </authorList>
    </citation>
    <scope>NUCLEOTIDE SEQUENCE</scope>
    <source>
        <strain evidence="8">Indica</strain>
    </source>
</reference>
<evidence type="ECO:0000259" key="7">
    <source>
        <dbReference type="PROSITE" id="PS51000"/>
    </source>
</evidence>
<evidence type="ECO:0000256" key="3">
    <source>
        <dbReference type="ARBA" id="ARBA00023015"/>
    </source>
</evidence>
<evidence type="ECO:0000313" key="8">
    <source>
        <dbReference type="EMBL" id="NDJ73759.1"/>
    </source>
</evidence>
<gene>
    <name evidence="8" type="ORF">GWG61_04435</name>
</gene>
<dbReference type="InterPro" id="IPR014036">
    <property type="entry name" value="DeoR-like_C"/>
</dbReference>
<comment type="function">
    <text evidence="6">Repressor of the lactose catabolism operon. Galactose-6-phosphate is the inducer.</text>
</comment>
<dbReference type="InterPro" id="IPR036390">
    <property type="entry name" value="WH_DNA-bd_sf"/>
</dbReference>
<protein>
    <recommendedName>
        <fullName evidence="1">Lactose phosphotransferase system repressor</fullName>
    </recommendedName>
</protein>
<dbReference type="PROSITE" id="PS00894">
    <property type="entry name" value="HTH_DEOR_1"/>
    <property type="match status" value="1"/>
</dbReference>
<dbReference type="EMBL" id="JAADJO010000007">
    <property type="protein sequence ID" value="NDJ73759.1"/>
    <property type="molecule type" value="Genomic_DNA"/>
</dbReference>
<evidence type="ECO:0000256" key="5">
    <source>
        <dbReference type="ARBA" id="ARBA00023163"/>
    </source>
</evidence>
<dbReference type="InterPro" id="IPR001034">
    <property type="entry name" value="DeoR_HTH"/>
</dbReference>
<dbReference type="SUPFAM" id="SSF46785">
    <property type="entry name" value="Winged helix' DNA-binding domain"/>
    <property type="match status" value="1"/>
</dbReference>
<feature type="domain" description="HTH deoR-type" evidence="7">
    <location>
        <begin position="3"/>
        <end position="58"/>
    </location>
</feature>
<evidence type="ECO:0000256" key="2">
    <source>
        <dbReference type="ARBA" id="ARBA00022491"/>
    </source>
</evidence>
<evidence type="ECO:0000256" key="6">
    <source>
        <dbReference type="ARBA" id="ARBA00024937"/>
    </source>
</evidence>
<dbReference type="RefSeq" id="WP_144356469.1">
    <property type="nucleotide sequence ID" value="NZ_CAKMAD010000009.1"/>
</dbReference>